<dbReference type="InterPro" id="IPR036721">
    <property type="entry name" value="RCK_C_sf"/>
</dbReference>
<feature type="transmembrane region" description="Helical" evidence="2">
    <location>
        <begin position="61"/>
        <end position="81"/>
    </location>
</feature>
<evidence type="ECO:0000259" key="4">
    <source>
        <dbReference type="PROSITE" id="PS51202"/>
    </source>
</evidence>
<accession>A0A2N7PL35</accession>
<dbReference type="InterPro" id="IPR003148">
    <property type="entry name" value="RCK_N"/>
</dbReference>
<dbReference type="InterPro" id="IPR013099">
    <property type="entry name" value="K_chnl_dom"/>
</dbReference>
<sequence>MEPKKLILLGIFWLFLLIFGGTLGYVLIEKAHPFDALFMTIITITTIGYEEYIPLSTKGRIFTIFLALGGIGLFFYILAIFSEIIVKNTVESLWGIKKMEKKIQKLKNHCILCGFGRIGKYIYDFLKHDLSVVVIERNPKILKELKEKNILHLEGDATSEEVLLKAGIEKAQYLVAALGEDAENVYIVLTARNLNPNLYILARADNPKVEKKLYQAGANKVLSPYVIGARKMALSLLKPNVMDFMDLASPELQAELQIEEIYVEDGSFLVNKNLIESGIREKTNAIILAIRRKEGDMLFNPNPYDVILPGDILIVLGERKKLDLLSKWAKKSEH</sequence>
<dbReference type="GO" id="GO:0005886">
    <property type="term" value="C:plasma membrane"/>
    <property type="evidence" value="ECO:0007669"/>
    <property type="project" value="UniProtKB-SubCell"/>
</dbReference>
<keyword evidence="2" id="KW-1133">Transmembrane helix</keyword>
<evidence type="ECO:0000313" key="6">
    <source>
        <dbReference type="Proteomes" id="UP000235731"/>
    </source>
</evidence>
<keyword evidence="2" id="KW-0472">Membrane</keyword>
<dbReference type="Pfam" id="PF02254">
    <property type="entry name" value="TrkA_N"/>
    <property type="match status" value="1"/>
</dbReference>
<dbReference type="Proteomes" id="UP000235731">
    <property type="component" value="Unassembled WGS sequence"/>
</dbReference>
<dbReference type="Pfam" id="PF02080">
    <property type="entry name" value="TrkA_C"/>
    <property type="match status" value="1"/>
</dbReference>
<dbReference type="SUPFAM" id="SSF81324">
    <property type="entry name" value="Voltage-gated potassium channels"/>
    <property type="match status" value="1"/>
</dbReference>
<feature type="domain" description="RCK C-terminal" evidence="4">
    <location>
        <begin position="245"/>
        <end position="331"/>
    </location>
</feature>
<dbReference type="PROSITE" id="PS51201">
    <property type="entry name" value="RCK_N"/>
    <property type="match status" value="1"/>
</dbReference>
<dbReference type="InterPro" id="IPR036291">
    <property type="entry name" value="NAD(P)-bd_dom_sf"/>
</dbReference>
<comment type="subcellular location">
    <subcellularLocation>
        <location evidence="1">Cell membrane</location>
        <topology evidence="1">Multi-pass membrane protein</topology>
    </subcellularLocation>
</comment>
<evidence type="ECO:0000259" key="3">
    <source>
        <dbReference type="PROSITE" id="PS51201"/>
    </source>
</evidence>
<dbReference type="SUPFAM" id="SSF51735">
    <property type="entry name" value="NAD(P)-binding Rossmann-fold domains"/>
    <property type="match status" value="1"/>
</dbReference>
<proteinExistence type="predicted"/>
<reference evidence="5 6" key="1">
    <citation type="submission" date="2018-01" db="EMBL/GenBank/DDBJ databases">
        <title>Metagenomic assembled genomes from two thermal pools in the Uzon Caldera, Kamchatka, Russia.</title>
        <authorList>
            <person name="Wilkins L."/>
            <person name="Ettinger C."/>
        </authorList>
    </citation>
    <scope>NUCLEOTIDE SEQUENCE [LARGE SCALE GENOMIC DNA]</scope>
    <source>
        <strain evidence="5">ZAV-15</strain>
    </source>
</reference>
<dbReference type="SUPFAM" id="SSF116726">
    <property type="entry name" value="TrkA C-terminal domain-like"/>
    <property type="match status" value="1"/>
</dbReference>
<dbReference type="Pfam" id="PF07885">
    <property type="entry name" value="Ion_trans_2"/>
    <property type="match status" value="1"/>
</dbReference>
<dbReference type="Gene3D" id="3.30.70.1450">
    <property type="entry name" value="Regulator of K+ conductance, C-terminal domain"/>
    <property type="match status" value="1"/>
</dbReference>
<dbReference type="AlphaFoldDB" id="A0A2N7PL35"/>
<feature type="transmembrane region" description="Helical" evidence="2">
    <location>
        <begin position="7"/>
        <end position="28"/>
    </location>
</feature>
<dbReference type="EMBL" id="PNIE01000014">
    <property type="protein sequence ID" value="PMP64314.1"/>
    <property type="molecule type" value="Genomic_DNA"/>
</dbReference>
<comment type="caution">
    <text evidence="5">The sequence shown here is derived from an EMBL/GenBank/DDBJ whole genome shotgun (WGS) entry which is preliminary data.</text>
</comment>
<dbReference type="PANTHER" id="PTHR43833">
    <property type="entry name" value="POTASSIUM CHANNEL PROTEIN 2-RELATED-RELATED"/>
    <property type="match status" value="1"/>
</dbReference>
<gene>
    <name evidence="5" type="ORF">C0197_00970</name>
</gene>
<organism evidence="5 6">
    <name type="scientific">Caldimicrobium thiodismutans</name>
    <dbReference type="NCBI Taxonomy" id="1653476"/>
    <lineage>
        <taxon>Bacteria</taxon>
        <taxon>Pseudomonadati</taxon>
        <taxon>Thermodesulfobacteriota</taxon>
        <taxon>Thermodesulfobacteria</taxon>
        <taxon>Thermodesulfobacteriales</taxon>
        <taxon>Thermodesulfobacteriaceae</taxon>
        <taxon>Caldimicrobium</taxon>
    </lineage>
</organism>
<evidence type="ECO:0000256" key="2">
    <source>
        <dbReference type="SAM" id="Phobius"/>
    </source>
</evidence>
<dbReference type="PROSITE" id="PS51202">
    <property type="entry name" value="RCK_C"/>
    <property type="match status" value="1"/>
</dbReference>
<evidence type="ECO:0000256" key="1">
    <source>
        <dbReference type="ARBA" id="ARBA00004651"/>
    </source>
</evidence>
<dbReference type="PANTHER" id="PTHR43833:SF9">
    <property type="entry name" value="POTASSIUM CHANNEL PROTEIN YUGO-RELATED"/>
    <property type="match status" value="1"/>
</dbReference>
<dbReference type="Gene3D" id="1.10.287.70">
    <property type="match status" value="1"/>
</dbReference>
<dbReference type="InterPro" id="IPR006037">
    <property type="entry name" value="RCK_C"/>
</dbReference>
<dbReference type="InterPro" id="IPR050721">
    <property type="entry name" value="Trk_Ktr_HKT_K-transport"/>
</dbReference>
<keyword evidence="5" id="KW-0407">Ion channel</keyword>
<protein>
    <submittedName>
        <fullName evidence="5">Potassium channel protein</fullName>
    </submittedName>
</protein>
<name>A0A2N7PL35_9BACT</name>
<dbReference type="GO" id="GO:0006813">
    <property type="term" value="P:potassium ion transport"/>
    <property type="evidence" value="ECO:0007669"/>
    <property type="project" value="InterPro"/>
</dbReference>
<keyword evidence="5" id="KW-0406">Ion transport</keyword>
<dbReference type="Gene3D" id="3.40.50.720">
    <property type="entry name" value="NAD(P)-binding Rossmann-like Domain"/>
    <property type="match status" value="1"/>
</dbReference>
<dbReference type="GO" id="GO:0008324">
    <property type="term" value="F:monoatomic cation transmembrane transporter activity"/>
    <property type="evidence" value="ECO:0007669"/>
    <property type="project" value="InterPro"/>
</dbReference>
<keyword evidence="5" id="KW-0813">Transport</keyword>
<keyword evidence="2" id="KW-0812">Transmembrane</keyword>
<feature type="domain" description="RCK N-terminal" evidence="3">
    <location>
        <begin position="107"/>
        <end position="223"/>
    </location>
</feature>
<evidence type="ECO:0000313" key="5">
    <source>
        <dbReference type="EMBL" id="PMP64314.1"/>
    </source>
</evidence>